<feature type="transmembrane region" description="Helical" evidence="2">
    <location>
        <begin position="219"/>
        <end position="243"/>
    </location>
</feature>
<keyword evidence="2" id="KW-1133">Transmembrane helix</keyword>
<feature type="transmembrane region" description="Helical" evidence="2">
    <location>
        <begin position="196"/>
        <end position="213"/>
    </location>
</feature>
<accession>A0ABX2I7G3</accession>
<comment type="caution">
    <text evidence="3">The sequence shown here is derived from an EMBL/GenBank/DDBJ whole genome shotgun (WGS) entry which is preliminary data.</text>
</comment>
<evidence type="ECO:0000256" key="2">
    <source>
        <dbReference type="SAM" id="Phobius"/>
    </source>
</evidence>
<proteinExistence type="predicted"/>
<sequence length="272" mass="29824">MNRKEFLAQLSRLLWDIPEADRKDALEYYENYFEDAGEENEPSVIQELGSPGKVAAIIKAGLEEGQNEYGAYTEAGYRDERFEERNMPERQKAESSSDSQNHEEDRQEKNNWDGSRYHGEENGGNTAYEGPYRTYAGTAQRKQPRGGLSWPLLLVLVILTCPLWGGLGLGLLGVFLGLLGACIGILAALLFSGLGLVVGGVVLLANAFIFQLGTPATAVVTAGAALMMTALGLLLTLGFFLLVIKVFPPCFRWCIDLIQRILHRGHTGGDRA</sequence>
<dbReference type="Pfam" id="PF22564">
    <property type="entry name" value="HAAS"/>
    <property type="match status" value="1"/>
</dbReference>
<dbReference type="RefSeq" id="WP_173748913.1">
    <property type="nucleotide sequence ID" value="NZ_JAAITA010000006.1"/>
</dbReference>
<reference evidence="3 4" key="1">
    <citation type="journal article" date="2020" name="Cell Host Microbe">
        <title>Functional and Genomic Variation between Human-Derived Isolates of Lachnospiraceae Reveals Inter- and Intra-Species Diversity.</title>
        <authorList>
            <person name="Sorbara M.T."/>
            <person name="Littmann E.R."/>
            <person name="Fontana E."/>
            <person name="Moody T.U."/>
            <person name="Kohout C.E."/>
            <person name="Gjonbalaj M."/>
            <person name="Eaton V."/>
            <person name="Seok R."/>
            <person name="Leiner I.M."/>
            <person name="Pamer E.G."/>
        </authorList>
    </citation>
    <scope>NUCLEOTIDE SEQUENCE [LARGE SCALE GENOMIC DNA]</scope>
    <source>
        <strain evidence="3 4">MSK.15.26</strain>
    </source>
</reference>
<feature type="transmembrane region" description="Helical" evidence="2">
    <location>
        <begin position="148"/>
        <end position="165"/>
    </location>
</feature>
<feature type="compositionally biased region" description="Basic and acidic residues" evidence="1">
    <location>
        <begin position="77"/>
        <end position="121"/>
    </location>
</feature>
<gene>
    <name evidence="3" type="ORF">G5A70_06805</name>
</gene>
<dbReference type="Proteomes" id="UP000822142">
    <property type="component" value="Unassembled WGS sequence"/>
</dbReference>
<feature type="transmembrane region" description="Helical" evidence="2">
    <location>
        <begin position="171"/>
        <end position="191"/>
    </location>
</feature>
<dbReference type="EMBL" id="JAAITA010000006">
    <property type="protein sequence ID" value="NSJ85885.1"/>
    <property type="molecule type" value="Genomic_DNA"/>
</dbReference>
<evidence type="ECO:0000256" key="1">
    <source>
        <dbReference type="SAM" id="MobiDB-lite"/>
    </source>
</evidence>
<organism evidence="3 4">
    <name type="scientific">Blautia hansenii</name>
    <name type="common">Ruminococcus hansenii</name>
    <dbReference type="NCBI Taxonomy" id="1322"/>
    <lineage>
        <taxon>Bacteria</taxon>
        <taxon>Bacillati</taxon>
        <taxon>Bacillota</taxon>
        <taxon>Clostridia</taxon>
        <taxon>Lachnospirales</taxon>
        <taxon>Lachnospiraceae</taxon>
        <taxon>Blautia</taxon>
    </lineage>
</organism>
<keyword evidence="2" id="KW-0812">Transmembrane</keyword>
<evidence type="ECO:0000313" key="4">
    <source>
        <dbReference type="Proteomes" id="UP000822142"/>
    </source>
</evidence>
<name>A0ABX2I7G3_BLAHA</name>
<keyword evidence="4" id="KW-1185">Reference proteome</keyword>
<keyword evidence="2" id="KW-0472">Membrane</keyword>
<evidence type="ECO:0000313" key="3">
    <source>
        <dbReference type="EMBL" id="NSJ85885.1"/>
    </source>
</evidence>
<protein>
    <submittedName>
        <fullName evidence="3">DUF1700 domain-containing protein</fullName>
    </submittedName>
</protein>
<feature type="region of interest" description="Disordered" evidence="1">
    <location>
        <begin position="77"/>
        <end position="129"/>
    </location>
</feature>